<keyword evidence="5" id="KW-0547">Nucleotide-binding</keyword>
<dbReference type="KEGG" id="mkc:kam1_1844"/>
<accession>A0A516TP80</accession>
<dbReference type="GO" id="GO:0004518">
    <property type="term" value="F:nuclease activity"/>
    <property type="evidence" value="ECO:0007669"/>
    <property type="project" value="UniProtKB-KW"/>
</dbReference>
<dbReference type="Gene3D" id="3.30.190.20">
    <property type="match status" value="1"/>
</dbReference>
<sequence length="947" mass="104813">MMENSFIRVKGAKQHNLKNISLNIPKSQLTVITGVSGSGKSSLAFDTLYAEGQRRYMESLSVYSRQFLEQLEKPEVEFIEGLIPAVAVEQKTSTASARSTLATSTNIYEYLKLLFAHLGQPHHPLTGKKLKKYTIEEIVARLMALPQGTAVMLLAPLVNKEKGNFIPLLEQMQKEGFLRARIDGQLQEIEEVVSLSPDKAHSIEILIDRIRIEPTVTSRLYDSVELALRIGRGVICAVFQDTQGKSIEWVMSNLHYDPETGFLFQELSPKHFSYNSPLGACPKCQGLGSELDFDPALLIPDPTVSLKDNPLAPWEKIGGGVSKVFLNELLEQAALFGEPIDRSWQDCSEEFKQTILFGSASISTKKKRKNFKPFEGVIPALKRMYEESKSAIIKARLKEFILSVPCKACNGQRLNPEALAVTIELKGWPALNISKVLDLSVSEALRWTKQLLEYYASDKAAQEMLSGLAARLQNLEELGLGYLTLNREIATLSGGESQRVRLATQLSGELTGLLYVLDEPSIGLHPRDTDRLIKTIKRLKDMGNTVVVVEHDEKTIREADYIVELGPGAGSAGGHIVACGTLEDILKSKASLTGAYLRGDLSIPIPEKRRKPSRKFLRLFGVRKHNLKNIDIAFPIGLFCCVTGVSGSGKSTLVNDVLAKIFLRRCNDPKTELDLCDRVEGLSLIKKAVIVDQSPIGRSSRSNPASYCGALPIIRELFAKLPKSKVMGFSATRFSFNVPGGRCERCRGEGLIEVEMAFLPPIFVVCEACQGKRFNRETLEITYRGKNIADILDMTIEEGCDFFKNIPPLFEKLEMLSKVGLGYLKLGQPAITLSGGEAQRLKLAVELSKKTEGRTLYILDEPTTGLHFADIDLLLKLLHNLVELGNTVIVIEHNLDVIKSADYVIDLGPEGGERGGEVVATGSPEEVARETTSWTGRYLRALLERQR</sequence>
<dbReference type="AlphaFoldDB" id="A0A516TP80"/>
<dbReference type="PROSITE" id="PS50893">
    <property type="entry name" value="ABC_TRANSPORTER_2"/>
    <property type="match status" value="1"/>
</dbReference>
<evidence type="ECO:0000256" key="10">
    <source>
        <dbReference type="ARBA" id="ARBA00022840"/>
    </source>
</evidence>
<keyword evidence="11" id="KW-0267">Excision nuclease</keyword>
<gene>
    <name evidence="18" type="ORF">kam1_1844</name>
</gene>
<keyword evidence="2" id="KW-0963">Cytoplasm</keyword>
<dbReference type="GO" id="GO:0005524">
    <property type="term" value="F:ATP binding"/>
    <property type="evidence" value="ECO:0007669"/>
    <property type="project" value="UniProtKB-KW"/>
</dbReference>
<dbReference type="GO" id="GO:0003677">
    <property type="term" value="F:DNA binding"/>
    <property type="evidence" value="ECO:0007669"/>
    <property type="project" value="UniProtKB-KW"/>
</dbReference>
<keyword evidence="12" id="KW-0238">DNA-binding</keyword>
<evidence type="ECO:0000256" key="12">
    <source>
        <dbReference type="ARBA" id="ARBA00023125"/>
    </source>
</evidence>
<keyword evidence="4" id="KW-0677">Repeat</keyword>
<dbReference type="NCBIfam" id="NF001503">
    <property type="entry name" value="PRK00349.1"/>
    <property type="match status" value="1"/>
</dbReference>
<dbReference type="SUPFAM" id="SSF52540">
    <property type="entry name" value="P-loop containing nucleoside triphosphate hydrolases"/>
    <property type="match status" value="2"/>
</dbReference>
<dbReference type="STRING" id="1202785.A946_03130"/>
<evidence type="ECO:0000256" key="9">
    <source>
        <dbReference type="ARBA" id="ARBA00022833"/>
    </source>
</evidence>
<dbReference type="GO" id="GO:0006289">
    <property type="term" value="P:nucleotide-excision repair"/>
    <property type="evidence" value="ECO:0007669"/>
    <property type="project" value="InterPro"/>
</dbReference>
<evidence type="ECO:0000256" key="5">
    <source>
        <dbReference type="ARBA" id="ARBA00022741"/>
    </source>
</evidence>
<feature type="domain" description="ABC transporter" evidence="17">
    <location>
        <begin position="608"/>
        <end position="940"/>
    </location>
</feature>
<dbReference type="PANTHER" id="PTHR43152:SF1">
    <property type="entry name" value="UVRA PROTEIN"/>
    <property type="match status" value="1"/>
</dbReference>
<dbReference type="InterPro" id="IPR017871">
    <property type="entry name" value="ABC_transporter-like_CS"/>
</dbReference>
<dbReference type="Gene3D" id="1.20.1580.10">
    <property type="entry name" value="ABC transporter ATPase like domain"/>
    <property type="match status" value="3"/>
</dbReference>
<dbReference type="Pfam" id="PF17755">
    <property type="entry name" value="UvrA_DNA-bind"/>
    <property type="match status" value="1"/>
</dbReference>
<comment type="similarity">
    <text evidence="14">Belongs to the ABC transporter superfamily. UvrA family.</text>
</comment>
<evidence type="ECO:0000256" key="7">
    <source>
        <dbReference type="ARBA" id="ARBA00022769"/>
    </source>
</evidence>
<dbReference type="Gene3D" id="1.10.8.280">
    <property type="entry name" value="ABC transporter ATPase domain-like"/>
    <property type="match status" value="1"/>
</dbReference>
<reference evidence="19" key="1">
    <citation type="submission" date="2019-03" db="EMBL/GenBank/DDBJ databases">
        <title>Complete genome of Methylacidiphilum kamchatkense Kam1.</title>
        <authorList>
            <person name="Kruse T."/>
            <person name="Murarilal Ratnadevi C."/>
            <person name="Erikstad H.-A."/>
            <person name="Birkeland N.-K."/>
        </authorList>
    </citation>
    <scope>NUCLEOTIDE SEQUENCE [LARGE SCALE GENOMIC DNA]</scope>
    <source>
        <strain evidence="19">kam1</strain>
    </source>
</reference>
<evidence type="ECO:0000256" key="3">
    <source>
        <dbReference type="ARBA" id="ARBA00022723"/>
    </source>
</evidence>
<protein>
    <recommendedName>
        <fullName evidence="15">UvrABC system protein A</fullName>
    </recommendedName>
    <alternativeName>
        <fullName evidence="16">Excinuclease ABC subunit A</fullName>
    </alternativeName>
</protein>
<evidence type="ECO:0000256" key="11">
    <source>
        <dbReference type="ARBA" id="ARBA00022881"/>
    </source>
</evidence>
<evidence type="ECO:0000256" key="13">
    <source>
        <dbReference type="ARBA" id="ARBA00023204"/>
    </source>
</evidence>
<organism evidence="18 19">
    <name type="scientific">Methylacidiphilum kamchatkense Kam1</name>
    <dbReference type="NCBI Taxonomy" id="1202785"/>
    <lineage>
        <taxon>Bacteria</taxon>
        <taxon>Pseudomonadati</taxon>
        <taxon>Verrucomicrobiota</taxon>
        <taxon>Methylacidiphilae</taxon>
        <taxon>Methylacidiphilales</taxon>
        <taxon>Methylacidiphilaceae</taxon>
        <taxon>Methylacidiphilum (ex Ratnadevi et al. 2023)</taxon>
    </lineage>
</organism>
<proteinExistence type="inferred from homology"/>
<keyword evidence="13" id="KW-0234">DNA repair</keyword>
<name>A0A516TP80_9BACT</name>
<keyword evidence="9" id="KW-0862">Zinc</keyword>
<evidence type="ECO:0000259" key="17">
    <source>
        <dbReference type="PROSITE" id="PS50893"/>
    </source>
</evidence>
<dbReference type="InterPro" id="IPR027417">
    <property type="entry name" value="P-loop_NTPase"/>
</dbReference>
<dbReference type="GO" id="GO:0008270">
    <property type="term" value="F:zinc ion binding"/>
    <property type="evidence" value="ECO:0007669"/>
    <property type="project" value="UniProtKB-KW"/>
</dbReference>
<dbReference type="PROSITE" id="PS00211">
    <property type="entry name" value="ABC_TRANSPORTER_1"/>
    <property type="match status" value="2"/>
</dbReference>
<keyword evidence="7" id="KW-0228">DNA excision</keyword>
<evidence type="ECO:0000256" key="15">
    <source>
        <dbReference type="ARBA" id="ARBA00039316"/>
    </source>
</evidence>
<dbReference type="GO" id="GO:0009380">
    <property type="term" value="C:excinuclease repair complex"/>
    <property type="evidence" value="ECO:0007669"/>
    <property type="project" value="InterPro"/>
</dbReference>
<evidence type="ECO:0000313" key="19">
    <source>
        <dbReference type="Proteomes" id="UP000315925"/>
    </source>
</evidence>
<dbReference type="EMBL" id="CP037899">
    <property type="protein sequence ID" value="QDQ43057.1"/>
    <property type="molecule type" value="Genomic_DNA"/>
</dbReference>
<evidence type="ECO:0000256" key="2">
    <source>
        <dbReference type="ARBA" id="ARBA00022490"/>
    </source>
</evidence>
<evidence type="ECO:0000256" key="8">
    <source>
        <dbReference type="ARBA" id="ARBA00022771"/>
    </source>
</evidence>
<evidence type="ECO:0000256" key="16">
    <source>
        <dbReference type="ARBA" id="ARBA00042156"/>
    </source>
</evidence>
<dbReference type="NCBIfam" id="TIGR00630">
    <property type="entry name" value="uvra"/>
    <property type="match status" value="1"/>
</dbReference>
<dbReference type="Gene3D" id="3.40.50.300">
    <property type="entry name" value="P-loop containing nucleotide triphosphate hydrolases"/>
    <property type="match status" value="3"/>
</dbReference>
<dbReference type="InterPro" id="IPR004602">
    <property type="entry name" value="UvrA"/>
</dbReference>
<evidence type="ECO:0000256" key="1">
    <source>
        <dbReference type="ARBA" id="ARBA00004496"/>
    </source>
</evidence>
<dbReference type="GO" id="GO:0016887">
    <property type="term" value="F:ATP hydrolysis activity"/>
    <property type="evidence" value="ECO:0007669"/>
    <property type="project" value="InterPro"/>
</dbReference>
<dbReference type="InterPro" id="IPR041552">
    <property type="entry name" value="UvrA_DNA-bd"/>
</dbReference>
<keyword evidence="3" id="KW-0479">Metal-binding</keyword>
<evidence type="ECO:0000313" key="18">
    <source>
        <dbReference type="EMBL" id="QDQ43057.1"/>
    </source>
</evidence>
<dbReference type="InterPro" id="IPR041102">
    <property type="entry name" value="UvrA_inter"/>
</dbReference>
<evidence type="ECO:0000256" key="14">
    <source>
        <dbReference type="ARBA" id="ARBA00038000"/>
    </source>
</evidence>
<dbReference type="GO" id="GO:0005737">
    <property type="term" value="C:cytoplasm"/>
    <property type="evidence" value="ECO:0007669"/>
    <property type="project" value="UniProtKB-SubCell"/>
</dbReference>
<dbReference type="Proteomes" id="UP000315925">
    <property type="component" value="Chromosome"/>
</dbReference>
<keyword evidence="10" id="KW-0067">ATP-binding</keyword>
<evidence type="ECO:0000256" key="6">
    <source>
        <dbReference type="ARBA" id="ARBA00022763"/>
    </source>
</evidence>
<evidence type="ECO:0000256" key="4">
    <source>
        <dbReference type="ARBA" id="ARBA00022737"/>
    </source>
</evidence>
<dbReference type="PANTHER" id="PTHR43152">
    <property type="entry name" value="UVRABC SYSTEM PROTEIN A"/>
    <property type="match status" value="1"/>
</dbReference>
<comment type="subcellular location">
    <subcellularLocation>
        <location evidence="1">Cytoplasm</location>
    </subcellularLocation>
</comment>
<keyword evidence="6" id="KW-0227">DNA damage</keyword>
<keyword evidence="8" id="KW-0863">Zinc-finger</keyword>
<dbReference type="InterPro" id="IPR003439">
    <property type="entry name" value="ABC_transporter-like_ATP-bd"/>
</dbReference>
<dbReference type="Pfam" id="PF17760">
    <property type="entry name" value="UvrA_inter"/>
    <property type="match status" value="1"/>
</dbReference>